<dbReference type="EMBL" id="HACA01023309">
    <property type="protein sequence ID" value="CDW40670.1"/>
    <property type="molecule type" value="Transcribed_RNA"/>
</dbReference>
<name>A0A0K2URG6_LEPSM</name>
<organism evidence="1">
    <name type="scientific">Lepeophtheirus salmonis</name>
    <name type="common">Salmon louse</name>
    <name type="synonym">Caligus salmonis</name>
    <dbReference type="NCBI Taxonomy" id="72036"/>
    <lineage>
        <taxon>Eukaryota</taxon>
        <taxon>Metazoa</taxon>
        <taxon>Ecdysozoa</taxon>
        <taxon>Arthropoda</taxon>
        <taxon>Crustacea</taxon>
        <taxon>Multicrustacea</taxon>
        <taxon>Hexanauplia</taxon>
        <taxon>Copepoda</taxon>
        <taxon>Siphonostomatoida</taxon>
        <taxon>Caligidae</taxon>
        <taxon>Lepeophtheirus</taxon>
    </lineage>
</organism>
<protein>
    <submittedName>
        <fullName evidence="1">Putative LOC100027465 [Monodelphis domestica]</fullName>
    </submittedName>
</protein>
<accession>A0A0K2URG6</accession>
<reference evidence="1" key="1">
    <citation type="submission" date="2014-05" db="EMBL/GenBank/DDBJ databases">
        <authorList>
            <person name="Chronopoulou M."/>
        </authorList>
    </citation>
    <scope>NUCLEOTIDE SEQUENCE</scope>
    <source>
        <tissue evidence="1">Whole organism</tissue>
    </source>
</reference>
<evidence type="ECO:0000313" key="1">
    <source>
        <dbReference type="EMBL" id="CDW40670.1"/>
    </source>
</evidence>
<proteinExistence type="predicted"/>
<sequence length="106" mass="12227">MELLMSRAQTLVEGSNELNKNEYEMLAALKNTLLSSVHDLVNALEEEITKIQELRCNTIKHAFEAIQERFHSMQPDENELKNFSSELQYFIDGINSSLDCVSNKKY</sequence>
<dbReference type="AlphaFoldDB" id="A0A0K2URG6"/>